<gene>
    <name evidence="1" type="ORF">S01H1_74124</name>
</gene>
<sequence>REFLRNWVVSERGKRIDGSAVTTVKYGNTSLLVLRYWSPNPIMYGVYIGDGNADQTFTIPYALAVSPITAASLKLIEAGVEMTTTVDYTATASTGVVLFTVAGDPAAGVVVIYRAQIDEAALC</sequence>
<proteinExistence type="predicted"/>
<reference evidence="1" key="1">
    <citation type="journal article" date="2014" name="Front. Microbiol.">
        <title>High frequency of phylogenetically diverse reductive dehalogenase-homologous genes in deep subseafloor sedimentary metagenomes.</title>
        <authorList>
            <person name="Kawai M."/>
            <person name="Futagami T."/>
            <person name="Toyoda A."/>
            <person name="Takaki Y."/>
            <person name="Nishi S."/>
            <person name="Hori S."/>
            <person name="Arai W."/>
            <person name="Tsubouchi T."/>
            <person name="Morono Y."/>
            <person name="Uchiyama I."/>
            <person name="Ito T."/>
            <person name="Fujiyama A."/>
            <person name="Inagaki F."/>
            <person name="Takami H."/>
        </authorList>
    </citation>
    <scope>NUCLEOTIDE SEQUENCE</scope>
    <source>
        <strain evidence="1">Expedition CK06-06</strain>
    </source>
</reference>
<evidence type="ECO:0000313" key="1">
    <source>
        <dbReference type="EMBL" id="GAG34365.1"/>
    </source>
</evidence>
<accession>X0WUN7</accession>
<protein>
    <submittedName>
        <fullName evidence="1">Uncharacterized protein</fullName>
    </submittedName>
</protein>
<name>X0WUN7_9ZZZZ</name>
<comment type="caution">
    <text evidence="1">The sequence shown here is derived from an EMBL/GenBank/DDBJ whole genome shotgun (WGS) entry which is preliminary data.</text>
</comment>
<dbReference type="EMBL" id="BARS01049563">
    <property type="protein sequence ID" value="GAG34365.1"/>
    <property type="molecule type" value="Genomic_DNA"/>
</dbReference>
<organism evidence="1">
    <name type="scientific">marine sediment metagenome</name>
    <dbReference type="NCBI Taxonomy" id="412755"/>
    <lineage>
        <taxon>unclassified sequences</taxon>
        <taxon>metagenomes</taxon>
        <taxon>ecological metagenomes</taxon>
    </lineage>
</organism>
<feature type="non-terminal residue" evidence="1">
    <location>
        <position position="1"/>
    </location>
</feature>
<dbReference type="AlphaFoldDB" id="X0WUN7"/>